<evidence type="ECO:0000259" key="2">
    <source>
        <dbReference type="Pfam" id="PF20579"/>
    </source>
</evidence>
<organism evidence="3 4">
    <name type="scientific">Halomonas urumqiensis</name>
    <dbReference type="NCBI Taxonomy" id="1684789"/>
    <lineage>
        <taxon>Bacteria</taxon>
        <taxon>Pseudomonadati</taxon>
        <taxon>Pseudomonadota</taxon>
        <taxon>Gammaproteobacteria</taxon>
        <taxon>Oceanospirillales</taxon>
        <taxon>Halomonadaceae</taxon>
        <taxon>Halomonas</taxon>
    </lineage>
</organism>
<evidence type="ECO:0000313" key="4">
    <source>
        <dbReference type="Proteomes" id="UP000235547"/>
    </source>
</evidence>
<evidence type="ECO:0000256" key="1">
    <source>
        <dbReference type="SAM" id="MobiDB-lite"/>
    </source>
</evidence>
<proteinExistence type="predicted"/>
<dbReference type="InterPro" id="IPR046779">
    <property type="entry name" value="LapA_adhesin_dom"/>
</dbReference>
<evidence type="ECO:0000313" key="3">
    <source>
        <dbReference type="EMBL" id="PMR80430.1"/>
    </source>
</evidence>
<feature type="region of interest" description="Disordered" evidence="1">
    <location>
        <begin position="573"/>
        <end position="604"/>
    </location>
</feature>
<dbReference type="Proteomes" id="UP000235547">
    <property type="component" value="Unassembled WGS sequence"/>
</dbReference>
<dbReference type="Gene3D" id="2.60.40.3440">
    <property type="match status" value="1"/>
</dbReference>
<feature type="domain" description="LapA adhesin" evidence="2">
    <location>
        <begin position="211"/>
        <end position="328"/>
    </location>
</feature>
<feature type="region of interest" description="Disordered" evidence="1">
    <location>
        <begin position="645"/>
        <end position="726"/>
    </location>
</feature>
<keyword evidence="4" id="KW-1185">Reference proteome</keyword>
<feature type="region of interest" description="Disordered" evidence="1">
    <location>
        <begin position="2095"/>
        <end position="2119"/>
    </location>
</feature>
<dbReference type="EMBL" id="PNRG01000017">
    <property type="protein sequence ID" value="PMR80430.1"/>
    <property type="molecule type" value="Genomic_DNA"/>
</dbReference>
<protein>
    <recommendedName>
        <fullName evidence="2">LapA adhesin domain-containing protein</fullName>
    </recommendedName>
</protein>
<accession>A0A2N7UJ43</accession>
<feature type="compositionally biased region" description="Polar residues" evidence="1">
    <location>
        <begin position="579"/>
        <end position="603"/>
    </location>
</feature>
<dbReference type="Pfam" id="PF20579">
    <property type="entry name" value="LapA"/>
    <property type="match status" value="4"/>
</dbReference>
<comment type="caution">
    <text evidence="3">The sequence shown here is derived from an EMBL/GenBank/DDBJ whole genome shotgun (WGS) entry which is preliminary data.</text>
</comment>
<feature type="region of interest" description="Disordered" evidence="1">
    <location>
        <begin position="2363"/>
        <end position="2394"/>
    </location>
</feature>
<sequence length="2764" mass="285013">GSITYTVALADADGNAVTTNNPIEVALANGEILTIGAGNSQASLTIDAPDDDIYVDAEAIANRIVSASEDVAAGTPGSLEDLAFDATEVTTQVADTLDPVTVSLTATENAVEGGSITYTATLTDADGNPVTANNAIEVTLANGEIITIGAGSSEESITIDAPGDDIFIDAGDVTNSIVGASEGVTIGTPGSLEDLAFDNTEVTTQVADTIDTVTVWLTATESVDEGGSITYTASLTDADGTPVTANNAIAVTLDTGETITILAGSSDGTLDIAAPEDNVYLDAGEVERSIDSVQEIDTDGDPVSAGAAGSLEDLQFDATPVTTDITDTIDTVTVNLSAPTEADEGGIATVTLSVSDAPQGGPLTIELSDGTSVEIPEDQTSIEVDLAVPNQNQDLGAGEAGESTSGWTIGIDSVSGGNYENVVPGDDATVTVNEDVPGLQVPDANGADNGDVSVFEAGLDDGSNPGDSKSVDGTFTISAGNVDELESLTIGSDSFSLADLQGASDASPLTVGMTYGGLDITGYDAGTGEVSYTYTLTANADHASGDVLDSVDITVTDTSGDRRADSLDVNIVDDVPSASDDTPVTVTEGDSATTGNVLENDTQGADGAYVSQITYSDRNGDEAQADITEGGSVSVETLHGELTVESDGDWSYTPLDSADHSASGDDVSASDNFSYVLTDGDGDESEPATQPIEVEDTEPEVGTPPDASVNERNLANGTDPDPTALTQTGTLAVTAGQDSLDTTLDEANVAALESLGLTSGEQELDFTLSADGYTLTATADSETVFTLVITDPGSDNPGYSFTLESALDHVTGVTNAAGDIITLPFDFTVTDSDNDTASGSFNVDVVDNTPVEASINATVDEDTSLEVPTPANATPDTIIIDPEPEYGSVTIAPDGTLTFTPNENYSGQDTFTYSYTEGGETRSVTVNLTINPVADAPQLPESADVETLEDEAVALGLNAPSVTDNEDQNGAEPGDNPELLGAISLSGIPDGAELLDDNGDTLLASDGSPITIALSDGSHIADAEADADLVMTTAQYQALQILPAQHDADNFTIDVSVTSFEVDDSGNPLDGVTGATASTSVNVGVQAVTDDVELLFDTGQTSIDGVTSVSYDSGTQASLTIAEDSRFDLRDLLSAQFEDLDGSEVRSITIENPTGNDALVINDSLTLAGGGSLTIDALDGQDGQTGGIDSFPEIRFGAALNFSGDLTGITITLNAQDVDADGFGGNDGPLDGVPEADTSNNSVQFDLFVTPVAGDIGFSAIPPTEEDTAVDFLSGLSVIDTRASSEVIDSVAFEIPTGWDVNQATVNTAGWSVSGDGSAGDPYTITFDGSLTQTEREEVLSDFTITPAPHSSENQDIELTITTTDTNTVDGTQLSDTQQTTSTLPVRVTPVAEVVGGDSDGDGSPDLTINGDHTYGTEVDGVEDQWFALNADGFDFKGPWNNQDGIENGGTEQTFALLTPQLVDSLSDVLNNNANGASFRYSTNGDTSEAGGDWVVKTFNGSPVEVPIEFLDTVQFRAAPNQKGQFEITVQAKTVDTDPDTAEEVSAISGSATLDGIFIDQPVADLASLSVTTPAEGNEDEEITLGIRPQSEDPNESFQVTIGNVPVGAVLRYDGSEVVANGDGDYVIDDFDSSRDLTIQPPLDSNEDFTLTASVVTVDEYDGETDTLATPIEKNINVLVDGVADAPDIVIATPVYSEADLDDGTDSVMLSDILTTAESTDIDGSETLTYRITGLDEQFDIEDATLIRGEGAEREWVANNLATTQVTAPENFSGRVEFDVTTVVTENDGDSQETTNSVAFEVTPSPEAAFSIQSDIIEDTLGQVDLALDFQNGDTDETLDTVWISPPSLADGDEFTLFFGSDGATTLAEAAADAGNGDVTLVGDQYQLTNGAWENIYAKGSANFSGNAGQLEVGYTVTDTPNAGYEGEGADTVADVTSERQDATHTIFIDAVTDAPSVTITGITSGDGSAVIAGNDVTADGGDSLEVTVEVTQQNDTDANGEADTDGSEQLKYFVIDNVPAGVSVAGGEFVGQVAGGTGSQWRVEIDPDRAFDTQTLTETFTFVLSTDAQVNDIQAQQITITGVTQDDNVIGGVNAGEEERDSDSWTLTGTGGEGDGGELPAEINTWEYSGAAMDEDVGLSLAELVNADIGEPAAGGGRSAVTISNLPDGAVVNGMSQTTIDGETVWYASIEDPSSAALQTLLEGIEVIPPPDTNDNTGSFSFDTTLTTQAPNGRQNVEQITLTPTVTPVTDTPTVTVTADDVASGDDVDFSIDISSPADAPNVTLENDQVVLTLDESDMIAGDGATVGGILLDSEGNAITPQGDGTYLLEGVAIGDSLNVTYRPAENTWGDVSLNAEATTQEAGAANSATGSGSATPEIAPPLPEVSLSNSSGNEDELIELQGLEVSLPDSSLTLNAVLIDNVPDGWLVRTGTDADNTSLAENIGGNSWSIPVDSNGDIPDFVGLQPPRNWSGTLEGEDGIRITAQTTRAGERSTTSEPVDITVAPVADGITLDPELSFGREGEKVPLNLSAAMTDLDGSETATISLTGIGANASFFTDGGDTLLQEASESYDPDNDTYTLEGLTPTQVNDLYLVQAATDGAQTVSYEAFTTDVAGALSDEQAPPDTGSFSIDIEAVEPTTGDDTLLYTGEPLDGLAGVDVVELRFNEDPNPDDLSNIEILDLMPEGEDHSVALTAEDVLDMTDDDNVLSILGDAGDSVDLSGSSWTAGGTENDGGVTYQLYNATVGGEEATLRVQQDVPVDI</sequence>
<feature type="compositionally biased region" description="Low complexity" evidence="1">
    <location>
        <begin position="2364"/>
        <end position="2377"/>
    </location>
</feature>
<feature type="domain" description="LapA adhesin" evidence="2">
    <location>
        <begin position="330"/>
        <end position="432"/>
    </location>
</feature>
<reference evidence="3 4" key="1">
    <citation type="submission" date="2018-01" db="EMBL/GenBank/DDBJ databases">
        <title>Halomonas endophytica sp. nov., isolated from storage liquid in the stems of Populus euphratica.</title>
        <authorList>
            <person name="Chen C."/>
        </authorList>
    </citation>
    <scope>NUCLEOTIDE SEQUENCE [LARGE SCALE GENOMIC DNA]</scope>
    <source>
        <strain evidence="3 4">BZ-SZ-XJ27</strain>
    </source>
</reference>
<feature type="domain" description="LapA adhesin" evidence="2">
    <location>
        <begin position="98"/>
        <end position="209"/>
    </location>
</feature>
<feature type="domain" description="LapA adhesin" evidence="2">
    <location>
        <begin position="1"/>
        <end position="96"/>
    </location>
</feature>
<name>A0A2N7UJ43_9GAMM</name>
<feature type="non-terminal residue" evidence="3">
    <location>
        <position position="1"/>
    </location>
</feature>
<dbReference type="Pfam" id="PF17963">
    <property type="entry name" value="Big_9"/>
    <property type="match status" value="2"/>
</dbReference>
<gene>
    <name evidence="3" type="ORF">C1H70_08195</name>
</gene>